<dbReference type="EMBL" id="DSXR01000127">
    <property type="protein sequence ID" value="HGS88390.1"/>
    <property type="molecule type" value="Genomic_DNA"/>
</dbReference>
<organism evidence="1">
    <name type="scientific">Bellilinea caldifistulae</name>
    <dbReference type="NCBI Taxonomy" id="360411"/>
    <lineage>
        <taxon>Bacteria</taxon>
        <taxon>Bacillati</taxon>
        <taxon>Chloroflexota</taxon>
        <taxon>Anaerolineae</taxon>
        <taxon>Anaerolineales</taxon>
        <taxon>Anaerolineaceae</taxon>
        <taxon>Bellilinea</taxon>
    </lineage>
</organism>
<name>A0A7C4Q4U1_9CHLR</name>
<proteinExistence type="predicted"/>
<reference evidence="1" key="1">
    <citation type="journal article" date="2020" name="mSystems">
        <title>Genome- and Community-Level Interaction Insights into Carbon Utilization and Element Cycling Functions of Hydrothermarchaeota in Hydrothermal Sediment.</title>
        <authorList>
            <person name="Zhou Z."/>
            <person name="Liu Y."/>
            <person name="Xu W."/>
            <person name="Pan J."/>
            <person name="Luo Z.H."/>
            <person name="Li M."/>
        </authorList>
    </citation>
    <scope>NUCLEOTIDE SEQUENCE [LARGE SCALE GENOMIC DNA]</scope>
    <source>
        <strain evidence="1">SpSt-556</strain>
    </source>
</reference>
<protein>
    <submittedName>
        <fullName evidence="1">Uncharacterized protein</fullName>
    </submittedName>
</protein>
<gene>
    <name evidence="1" type="ORF">ENT17_12360</name>
</gene>
<sequence length="87" mass="10039">MDRTEWRVYCIEDRDELASAIALYEKRKGVRPRYARVSEKAPAWLLALLEEADGLEIERASNLLSFDVWLTHEKKAQPQMSLFGEAG</sequence>
<comment type="caution">
    <text evidence="1">The sequence shown here is derived from an EMBL/GenBank/DDBJ whole genome shotgun (WGS) entry which is preliminary data.</text>
</comment>
<dbReference type="AlphaFoldDB" id="A0A7C4Q4U1"/>
<accession>A0A7C4Q4U1</accession>
<evidence type="ECO:0000313" key="1">
    <source>
        <dbReference type="EMBL" id="HGS88390.1"/>
    </source>
</evidence>